<dbReference type="Proteomes" id="UP000824044">
    <property type="component" value="Unassembled WGS sequence"/>
</dbReference>
<name>A0A9D2DWW8_9FIRM</name>
<comment type="caution">
    <text evidence="1">The sequence shown here is derived from an EMBL/GenBank/DDBJ whole genome shotgun (WGS) entry which is preliminary data.</text>
</comment>
<evidence type="ECO:0008006" key="3">
    <source>
        <dbReference type="Google" id="ProtNLM"/>
    </source>
</evidence>
<accession>A0A9D2DWW8</accession>
<sequence length="293" mass="30411">MRKVFAGIAGGVLSVAMVMGLAGCGGNGAIAQARNIQGEEVTEEQWVAALNEVGEGDFVTVSAVEETEAANFAVSYEMDVDMDVTVEEQRMGDTVIFEGGSMSVDMNISASIVAADHKTHITMEYTMKMDGSESVLETMGGTAVDQSGTVEMYTSYENGQVALYVRVNDGEWNTVSGSLGAASGVADSVLEQIDALTEALDEVSVYASQFDDFTYSAEDKGHVYNNASDMGGAGSVVGDVGGKLIIKIRDGKLAAVLQEASLDASVSGMTMTGSAGMGMVYTVGGQSITLPTV</sequence>
<gene>
    <name evidence="1" type="ORF">H9812_03710</name>
</gene>
<dbReference type="EMBL" id="DXBS01000073">
    <property type="protein sequence ID" value="HIZ24566.1"/>
    <property type="molecule type" value="Genomic_DNA"/>
</dbReference>
<dbReference type="AlphaFoldDB" id="A0A9D2DWW8"/>
<reference evidence="1" key="1">
    <citation type="journal article" date="2021" name="PeerJ">
        <title>Extensive microbial diversity within the chicken gut microbiome revealed by metagenomics and culture.</title>
        <authorList>
            <person name="Gilroy R."/>
            <person name="Ravi A."/>
            <person name="Getino M."/>
            <person name="Pursley I."/>
            <person name="Horton D.L."/>
            <person name="Alikhan N.F."/>
            <person name="Baker D."/>
            <person name="Gharbi K."/>
            <person name="Hall N."/>
            <person name="Watson M."/>
            <person name="Adriaenssens E.M."/>
            <person name="Foster-Nyarko E."/>
            <person name="Jarju S."/>
            <person name="Secka A."/>
            <person name="Antonio M."/>
            <person name="Oren A."/>
            <person name="Chaudhuri R.R."/>
            <person name="La Ragione R."/>
            <person name="Hildebrand F."/>
            <person name="Pallen M.J."/>
        </authorList>
    </citation>
    <scope>NUCLEOTIDE SEQUENCE</scope>
    <source>
        <strain evidence="1">CHK33-5263</strain>
    </source>
</reference>
<protein>
    <recommendedName>
        <fullName evidence="3">Lipoprotein</fullName>
    </recommendedName>
</protein>
<dbReference type="PROSITE" id="PS51257">
    <property type="entry name" value="PROKAR_LIPOPROTEIN"/>
    <property type="match status" value="1"/>
</dbReference>
<proteinExistence type="predicted"/>
<evidence type="ECO:0000313" key="2">
    <source>
        <dbReference type="Proteomes" id="UP000824044"/>
    </source>
</evidence>
<reference evidence="1" key="2">
    <citation type="submission" date="2021-04" db="EMBL/GenBank/DDBJ databases">
        <authorList>
            <person name="Gilroy R."/>
        </authorList>
    </citation>
    <scope>NUCLEOTIDE SEQUENCE</scope>
    <source>
        <strain evidence="1">CHK33-5263</strain>
    </source>
</reference>
<organism evidence="1 2">
    <name type="scientific">Candidatus Gallimonas intestinigallinarum</name>
    <dbReference type="NCBI Taxonomy" id="2838604"/>
    <lineage>
        <taxon>Bacteria</taxon>
        <taxon>Bacillati</taxon>
        <taxon>Bacillota</taxon>
        <taxon>Clostridia</taxon>
        <taxon>Candidatus Gallimonas</taxon>
    </lineage>
</organism>
<evidence type="ECO:0000313" key="1">
    <source>
        <dbReference type="EMBL" id="HIZ24566.1"/>
    </source>
</evidence>